<keyword evidence="2" id="KW-1133">Transmembrane helix</keyword>
<evidence type="ECO:0000313" key="3">
    <source>
        <dbReference type="EMBL" id="KAF4428287.1"/>
    </source>
</evidence>
<dbReference type="EMBL" id="JAADJF010000269">
    <property type="protein sequence ID" value="KAF4428287.1"/>
    <property type="molecule type" value="Genomic_DNA"/>
</dbReference>
<feature type="compositionally biased region" description="Pro residues" evidence="1">
    <location>
        <begin position="113"/>
        <end position="122"/>
    </location>
</feature>
<feature type="compositionally biased region" description="Basic and acidic residues" evidence="1">
    <location>
        <begin position="85"/>
        <end position="102"/>
    </location>
</feature>
<keyword evidence="2" id="KW-0472">Membrane</keyword>
<keyword evidence="2" id="KW-0812">Transmembrane</keyword>
<evidence type="ECO:0000256" key="2">
    <source>
        <dbReference type="SAM" id="Phobius"/>
    </source>
</evidence>
<feature type="compositionally biased region" description="Pro residues" evidence="1">
    <location>
        <begin position="74"/>
        <end position="83"/>
    </location>
</feature>
<feature type="region of interest" description="Disordered" evidence="1">
    <location>
        <begin position="52"/>
        <end position="122"/>
    </location>
</feature>
<keyword evidence="4" id="KW-1185">Reference proteome</keyword>
<protein>
    <submittedName>
        <fullName evidence="3">Uncharacterized protein</fullName>
    </submittedName>
</protein>
<dbReference type="AlphaFoldDB" id="A0A8H4JKD0"/>
<comment type="caution">
    <text evidence="3">The sequence shown here is derived from an EMBL/GenBank/DDBJ whole genome shotgun (WGS) entry which is preliminary data.</text>
</comment>
<dbReference type="Proteomes" id="UP000536711">
    <property type="component" value="Unassembled WGS sequence"/>
</dbReference>
<accession>A0A8H4JKD0</accession>
<gene>
    <name evidence="3" type="ORF">FACUT_9415</name>
</gene>
<evidence type="ECO:0000313" key="4">
    <source>
        <dbReference type="Proteomes" id="UP000536711"/>
    </source>
</evidence>
<feature type="compositionally biased region" description="Low complexity" evidence="1">
    <location>
        <begin position="60"/>
        <end position="73"/>
    </location>
</feature>
<name>A0A8H4JKD0_9HYPO</name>
<reference evidence="3 4" key="1">
    <citation type="submission" date="2020-01" db="EMBL/GenBank/DDBJ databases">
        <title>Identification and distribution of gene clusters putatively required for synthesis of sphingolipid metabolism inhibitors in phylogenetically diverse species of the filamentous fungus Fusarium.</title>
        <authorList>
            <person name="Kim H.-S."/>
            <person name="Busman M."/>
            <person name="Brown D.W."/>
            <person name="Divon H."/>
            <person name="Uhlig S."/>
            <person name="Proctor R.H."/>
        </authorList>
    </citation>
    <scope>NUCLEOTIDE SEQUENCE [LARGE SCALE GENOMIC DNA]</scope>
    <source>
        <strain evidence="3 4">NRRL 13308</strain>
    </source>
</reference>
<evidence type="ECO:0000256" key="1">
    <source>
        <dbReference type="SAM" id="MobiDB-lite"/>
    </source>
</evidence>
<feature type="transmembrane region" description="Helical" evidence="2">
    <location>
        <begin position="19"/>
        <end position="42"/>
    </location>
</feature>
<sequence>MDVPIHHQPNQSNDDPPGMSIICIISWAIGVMVAIGFVVMFAKCLMGRRCPPCPPPTTSGPPSEEPLYPEPIGIGPPGPPPPQAYERDLEQGSISERADRPTKSSKVGNQTRVPPPPYFRRC</sequence>
<dbReference type="OrthoDB" id="5080192at2759"/>
<organism evidence="3 4">
    <name type="scientific">Fusarium acutatum</name>
    <dbReference type="NCBI Taxonomy" id="78861"/>
    <lineage>
        <taxon>Eukaryota</taxon>
        <taxon>Fungi</taxon>
        <taxon>Dikarya</taxon>
        <taxon>Ascomycota</taxon>
        <taxon>Pezizomycotina</taxon>
        <taxon>Sordariomycetes</taxon>
        <taxon>Hypocreomycetidae</taxon>
        <taxon>Hypocreales</taxon>
        <taxon>Nectriaceae</taxon>
        <taxon>Fusarium</taxon>
        <taxon>Fusarium fujikuroi species complex</taxon>
    </lineage>
</organism>
<proteinExistence type="predicted"/>